<dbReference type="EMBL" id="PYGD01000007">
    <property type="protein sequence ID" value="PSK90654.1"/>
    <property type="molecule type" value="Genomic_DNA"/>
</dbReference>
<name>A0A2P8D0B1_9BACT</name>
<evidence type="ECO:0000313" key="1">
    <source>
        <dbReference type="EMBL" id="PSK90654.1"/>
    </source>
</evidence>
<dbReference type="GO" id="GO:0032259">
    <property type="term" value="P:methylation"/>
    <property type="evidence" value="ECO:0007669"/>
    <property type="project" value="UniProtKB-KW"/>
</dbReference>
<accession>A0A2P8D0B1</accession>
<dbReference type="OrthoDB" id="9791837at2"/>
<dbReference type="Proteomes" id="UP000240572">
    <property type="component" value="Unassembled WGS sequence"/>
</dbReference>
<protein>
    <submittedName>
        <fullName evidence="1">Methyltransferase family protein</fullName>
    </submittedName>
</protein>
<dbReference type="Pfam" id="PF13489">
    <property type="entry name" value="Methyltransf_23"/>
    <property type="match status" value="1"/>
</dbReference>
<evidence type="ECO:0000313" key="2">
    <source>
        <dbReference type="Proteomes" id="UP000240572"/>
    </source>
</evidence>
<dbReference type="AlphaFoldDB" id="A0A2P8D0B1"/>
<dbReference type="Gene3D" id="3.40.50.150">
    <property type="entry name" value="Vaccinia Virus protein VP39"/>
    <property type="match status" value="1"/>
</dbReference>
<keyword evidence="1" id="KW-0808">Transferase</keyword>
<comment type="caution">
    <text evidence="1">The sequence shown here is derived from an EMBL/GenBank/DDBJ whole genome shotgun (WGS) entry which is preliminary data.</text>
</comment>
<dbReference type="RefSeq" id="WP_106523937.1">
    <property type="nucleotide sequence ID" value="NZ_PYGD01000007.1"/>
</dbReference>
<gene>
    <name evidence="1" type="ORF">B0I18_10764</name>
</gene>
<reference evidence="1 2" key="1">
    <citation type="submission" date="2018-03" db="EMBL/GenBank/DDBJ databases">
        <title>Genomic Encyclopedia of Type Strains, Phase III (KMG-III): the genomes of soil and plant-associated and newly described type strains.</title>
        <authorList>
            <person name="Whitman W."/>
        </authorList>
    </citation>
    <scope>NUCLEOTIDE SEQUENCE [LARGE SCALE GENOMIC DNA]</scope>
    <source>
        <strain evidence="1 2">CGMCC 1.12700</strain>
    </source>
</reference>
<keyword evidence="1" id="KW-0489">Methyltransferase</keyword>
<dbReference type="GO" id="GO:0008168">
    <property type="term" value="F:methyltransferase activity"/>
    <property type="evidence" value="ECO:0007669"/>
    <property type="project" value="UniProtKB-KW"/>
</dbReference>
<dbReference type="SUPFAM" id="SSF53335">
    <property type="entry name" value="S-adenosyl-L-methionine-dependent methyltransferases"/>
    <property type="match status" value="1"/>
</dbReference>
<sequence length="250" mass="29465">MDNSVETKHYTSSFYKGHEQGSYNSAKAILPLINDLLQPKSVIDVGCGIGLWLKVWKDELQVADIKGVEGMYVNDKMLHIPIEYVQQHDLKEPLIMPRKYDLAMSMEVAEHLPAGSAETFVKSLTSLSDIILFSAAMIGQEGTYHLNEQMPEYWAEIFAKFDYVPIDYVRERVWNKDEVMYWYKQNTLLFVKRDRLASLPEPLRKAQENTNPACLLRIHPTQYFRLYERRKLGEFIHYRLYRIKKFFKER</sequence>
<organism evidence="1 2">
    <name type="scientific">Taibaiella chishuiensis</name>
    <dbReference type="NCBI Taxonomy" id="1434707"/>
    <lineage>
        <taxon>Bacteria</taxon>
        <taxon>Pseudomonadati</taxon>
        <taxon>Bacteroidota</taxon>
        <taxon>Chitinophagia</taxon>
        <taxon>Chitinophagales</taxon>
        <taxon>Chitinophagaceae</taxon>
        <taxon>Taibaiella</taxon>
    </lineage>
</organism>
<keyword evidence="2" id="KW-1185">Reference proteome</keyword>
<proteinExistence type="predicted"/>
<dbReference type="InterPro" id="IPR029063">
    <property type="entry name" value="SAM-dependent_MTases_sf"/>
</dbReference>